<name>A0A7S2BDY9_9STRA</name>
<evidence type="ECO:0000259" key="6">
    <source>
        <dbReference type="Pfam" id="PF04116"/>
    </source>
</evidence>
<evidence type="ECO:0000256" key="1">
    <source>
        <dbReference type="ARBA" id="ARBA00004370"/>
    </source>
</evidence>
<evidence type="ECO:0000256" key="2">
    <source>
        <dbReference type="ARBA" id="ARBA00022692"/>
    </source>
</evidence>
<dbReference type="Pfam" id="PF04116">
    <property type="entry name" value="FA_hydroxylase"/>
    <property type="match status" value="1"/>
</dbReference>
<sequence>MLSSSTALIPQTLHLWYPGALDHRIEGPGHGHPPRRRQTSDGEGQVSRESTEGSRSGDRDGSPSPRVITSAWFFLRTKVAGSVVYLAAIYLFHLCKAKPPLPLAPPSAVRLAVEVALGLFLYDLFFTPVHWAMHNGPTWLKSIHVVHHEAKGTLSAGATVRHSLADGSLQVLVNIAVQFMSPWGAKHALSRFVHNLAVTWLLCESHSGYDLPFMSHRLFPGVIGGAPRHNDHHNRGNVFYQQFFVYLDDTVLAPRLNAAQ</sequence>
<protein>
    <recommendedName>
        <fullName evidence="6">Fatty acid hydroxylase domain-containing protein</fullName>
    </recommendedName>
</protein>
<feature type="compositionally biased region" description="Basic and acidic residues" evidence="5">
    <location>
        <begin position="49"/>
        <end position="61"/>
    </location>
</feature>
<evidence type="ECO:0000313" key="7">
    <source>
        <dbReference type="EMBL" id="CAD9393813.1"/>
    </source>
</evidence>
<evidence type="ECO:0000256" key="3">
    <source>
        <dbReference type="ARBA" id="ARBA00022989"/>
    </source>
</evidence>
<accession>A0A7S2BDY9</accession>
<dbReference type="AlphaFoldDB" id="A0A7S2BDY9"/>
<dbReference type="GO" id="GO:0016020">
    <property type="term" value="C:membrane"/>
    <property type="evidence" value="ECO:0007669"/>
    <property type="project" value="UniProtKB-SubCell"/>
</dbReference>
<evidence type="ECO:0000256" key="4">
    <source>
        <dbReference type="ARBA" id="ARBA00023136"/>
    </source>
</evidence>
<dbReference type="EMBL" id="HBGT01006401">
    <property type="protein sequence ID" value="CAD9393813.1"/>
    <property type="molecule type" value="Transcribed_RNA"/>
</dbReference>
<dbReference type="InterPro" id="IPR050307">
    <property type="entry name" value="Sterol_Desaturase_Related"/>
</dbReference>
<keyword evidence="2" id="KW-0812">Transmembrane</keyword>
<proteinExistence type="predicted"/>
<feature type="domain" description="Fatty acid hydroxylase" evidence="6">
    <location>
        <begin position="116"/>
        <end position="249"/>
    </location>
</feature>
<evidence type="ECO:0000256" key="5">
    <source>
        <dbReference type="SAM" id="MobiDB-lite"/>
    </source>
</evidence>
<dbReference type="GO" id="GO:0008610">
    <property type="term" value="P:lipid biosynthetic process"/>
    <property type="evidence" value="ECO:0007669"/>
    <property type="project" value="InterPro"/>
</dbReference>
<dbReference type="PANTHER" id="PTHR11863">
    <property type="entry name" value="STEROL DESATURASE"/>
    <property type="match status" value="1"/>
</dbReference>
<gene>
    <name evidence="7" type="ORF">FPAR1323_LOCUS3478</name>
</gene>
<keyword evidence="3" id="KW-1133">Transmembrane helix</keyword>
<organism evidence="7">
    <name type="scientific">Florenciella parvula</name>
    <dbReference type="NCBI Taxonomy" id="236787"/>
    <lineage>
        <taxon>Eukaryota</taxon>
        <taxon>Sar</taxon>
        <taxon>Stramenopiles</taxon>
        <taxon>Ochrophyta</taxon>
        <taxon>Dictyochophyceae</taxon>
        <taxon>Florenciellales</taxon>
        <taxon>Florenciella</taxon>
    </lineage>
</organism>
<comment type="subcellular location">
    <subcellularLocation>
        <location evidence="1">Membrane</location>
    </subcellularLocation>
</comment>
<reference evidence="7" key="1">
    <citation type="submission" date="2021-01" db="EMBL/GenBank/DDBJ databases">
        <authorList>
            <person name="Corre E."/>
            <person name="Pelletier E."/>
            <person name="Niang G."/>
            <person name="Scheremetjew M."/>
            <person name="Finn R."/>
            <person name="Kale V."/>
            <person name="Holt S."/>
            <person name="Cochrane G."/>
            <person name="Meng A."/>
            <person name="Brown T."/>
            <person name="Cohen L."/>
        </authorList>
    </citation>
    <scope>NUCLEOTIDE SEQUENCE</scope>
    <source>
        <strain evidence="7">RCC1693</strain>
    </source>
</reference>
<dbReference type="GO" id="GO:0016491">
    <property type="term" value="F:oxidoreductase activity"/>
    <property type="evidence" value="ECO:0007669"/>
    <property type="project" value="InterPro"/>
</dbReference>
<keyword evidence="4" id="KW-0472">Membrane</keyword>
<feature type="region of interest" description="Disordered" evidence="5">
    <location>
        <begin position="26"/>
        <end position="63"/>
    </location>
</feature>
<dbReference type="InterPro" id="IPR006694">
    <property type="entry name" value="Fatty_acid_hydroxylase"/>
</dbReference>
<dbReference type="GO" id="GO:0005506">
    <property type="term" value="F:iron ion binding"/>
    <property type="evidence" value="ECO:0007669"/>
    <property type="project" value="InterPro"/>
</dbReference>